<name>C9N0H9_9FUSO</name>
<dbReference type="Proteomes" id="UP000006233">
    <property type="component" value="Unassembled WGS sequence"/>
</dbReference>
<accession>C9N0H9</accession>
<evidence type="ECO:0000313" key="2">
    <source>
        <dbReference type="Proteomes" id="UP000006233"/>
    </source>
</evidence>
<protein>
    <submittedName>
        <fullName evidence="1">Uncharacterized protein</fullName>
    </submittedName>
</protein>
<comment type="caution">
    <text evidence="1">The sequence shown here is derived from an EMBL/GenBank/DDBJ whole genome shotgun (WGS) entry which is preliminary data.</text>
</comment>
<organism evidence="1 2">
    <name type="scientific">Leptotrichia hofstadii F0254</name>
    <dbReference type="NCBI Taxonomy" id="634994"/>
    <lineage>
        <taxon>Bacteria</taxon>
        <taxon>Fusobacteriati</taxon>
        <taxon>Fusobacteriota</taxon>
        <taxon>Fusobacteriia</taxon>
        <taxon>Fusobacteriales</taxon>
        <taxon>Leptotrichiaceae</taxon>
        <taxon>Leptotrichia</taxon>
    </lineage>
</organism>
<dbReference type="HOGENOM" id="CLU_219107_0_0_0"/>
<dbReference type="AlphaFoldDB" id="C9N0H9"/>
<proteinExistence type="predicted"/>
<evidence type="ECO:0000313" key="1">
    <source>
        <dbReference type="EMBL" id="EEX73666.1"/>
    </source>
</evidence>
<dbReference type="EMBL" id="ACVB02000026">
    <property type="protein sequence ID" value="EEX73666.1"/>
    <property type="molecule type" value="Genomic_DNA"/>
</dbReference>
<reference evidence="1 2" key="1">
    <citation type="submission" date="2009-09" db="EMBL/GenBank/DDBJ databases">
        <authorList>
            <person name="Weinstock G."/>
            <person name="Sodergren E."/>
            <person name="Clifton S."/>
            <person name="Fulton L."/>
            <person name="Fulton B."/>
            <person name="Courtney L."/>
            <person name="Fronick C."/>
            <person name="Harrison M."/>
            <person name="Strong C."/>
            <person name="Farmer C."/>
            <person name="Delahaunty K."/>
            <person name="Markovic C."/>
            <person name="Hall O."/>
            <person name="Minx P."/>
            <person name="Tomlinson C."/>
            <person name="Mitreva M."/>
            <person name="Nelson J."/>
            <person name="Hou S."/>
            <person name="Wollam A."/>
            <person name="Pepin K.H."/>
            <person name="Johnson M."/>
            <person name="Bhonagiri V."/>
            <person name="Nash W.E."/>
            <person name="Warren W."/>
            <person name="Chinwalla A."/>
            <person name="Mardis E.R."/>
            <person name="Wilson R.K."/>
        </authorList>
    </citation>
    <scope>NUCLEOTIDE SEQUENCE [LARGE SCALE GENOMIC DNA]</scope>
    <source>
        <strain evidence="1 2">F0254</strain>
    </source>
</reference>
<gene>
    <name evidence="1" type="ORF">GCWU000323_02344</name>
</gene>
<sequence length="41" mass="5024">MSEVLRSEFQFCFQKMLRRARDAREMAIDFPCFYLLIRAFS</sequence>